<dbReference type="Pfam" id="PF22042">
    <property type="entry name" value="EF-G_D2"/>
    <property type="match status" value="1"/>
</dbReference>
<evidence type="ECO:0000259" key="5">
    <source>
        <dbReference type="SMART" id="SM00838"/>
    </source>
</evidence>
<dbReference type="InterPro" id="IPR000640">
    <property type="entry name" value="EFG_V-like"/>
</dbReference>
<dbReference type="AlphaFoldDB" id="A0A9W4SVV8"/>
<evidence type="ECO:0000313" key="8">
    <source>
        <dbReference type="Proteomes" id="UP001153678"/>
    </source>
</evidence>
<gene>
    <name evidence="7" type="ORF">FWILDA_LOCUS9868</name>
</gene>
<proteinExistence type="predicted"/>
<dbReference type="InterPro" id="IPR005517">
    <property type="entry name" value="Transl_elong_EFG/EF2_IV"/>
</dbReference>
<dbReference type="Proteomes" id="UP001153678">
    <property type="component" value="Unassembled WGS sequence"/>
</dbReference>
<dbReference type="InterPro" id="IPR009022">
    <property type="entry name" value="EFG_III"/>
</dbReference>
<dbReference type="InterPro" id="IPR009000">
    <property type="entry name" value="Transl_B-barrel_sf"/>
</dbReference>
<dbReference type="SUPFAM" id="SSF52540">
    <property type="entry name" value="P-loop containing nucleoside triphosphate hydrolases"/>
    <property type="match status" value="1"/>
</dbReference>
<dbReference type="InterPro" id="IPR027417">
    <property type="entry name" value="P-loop_NTPase"/>
</dbReference>
<dbReference type="PANTHER" id="PTHR43261">
    <property type="entry name" value="TRANSLATION ELONGATION FACTOR G-RELATED"/>
    <property type="match status" value="1"/>
</dbReference>
<dbReference type="Pfam" id="PF14492">
    <property type="entry name" value="EFG_III"/>
    <property type="match status" value="1"/>
</dbReference>
<dbReference type="InterPro" id="IPR053905">
    <property type="entry name" value="EF-G-like_DII"/>
</dbReference>
<organism evidence="7 8">
    <name type="scientific">Funneliformis geosporum</name>
    <dbReference type="NCBI Taxonomy" id="1117311"/>
    <lineage>
        <taxon>Eukaryota</taxon>
        <taxon>Fungi</taxon>
        <taxon>Fungi incertae sedis</taxon>
        <taxon>Mucoromycota</taxon>
        <taxon>Glomeromycotina</taxon>
        <taxon>Glomeromycetes</taxon>
        <taxon>Glomerales</taxon>
        <taxon>Glomeraceae</taxon>
        <taxon>Funneliformis</taxon>
    </lineage>
</organism>
<dbReference type="InterPro" id="IPR035649">
    <property type="entry name" value="EFG_V"/>
</dbReference>
<dbReference type="GO" id="GO:0032790">
    <property type="term" value="P:ribosome disassembly"/>
    <property type="evidence" value="ECO:0007669"/>
    <property type="project" value="TreeGrafter"/>
</dbReference>
<dbReference type="EMBL" id="CAMKVN010002419">
    <property type="protein sequence ID" value="CAI2181007.1"/>
    <property type="molecule type" value="Genomic_DNA"/>
</dbReference>
<dbReference type="SMART" id="SM00838">
    <property type="entry name" value="EFG_C"/>
    <property type="match status" value="1"/>
</dbReference>
<dbReference type="Gene3D" id="2.40.30.10">
    <property type="entry name" value="Translation factors"/>
    <property type="match status" value="1"/>
</dbReference>
<evidence type="ECO:0000259" key="6">
    <source>
        <dbReference type="SMART" id="SM00889"/>
    </source>
</evidence>
<dbReference type="Pfam" id="PF00679">
    <property type="entry name" value="EFG_C"/>
    <property type="match status" value="1"/>
</dbReference>
<dbReference type="Gene3D" id="3.40.50.300">
    <property type="entry name" value="P-loop containing nucleotide triphosphate hydrolases"/>
    <property type="match status" value="1"/>
</dbReference>
<dbReference type="FunFam" id="3.30.70.240:FF:000001">
    <property type="entry name" value="Elongation factor G"/>
    <property type="match status" value="1"/>
</dbReference>
<dbReference type="PANTHER" id="PTHR43261:SF1">
    <property type="entry name" value="RIBOSOME-RELEASING FACTOR 2, MITOCHONDRIAL"/>
    <property type="match status" value="1"/>
</dbReference>
<feature type="domain" description="Translation elongation factor EFG/EF2" evidence="6">
    <location>
        <begin position="334"/>
        <end position="437"/>
    </location>
</feature>
<feature type="region of interest" description="Disordered" evidence="4">
    <location>
        <begin position="673"/>
        <end position="697"/>
    </location>
</feature>
<dbReference type="GO" id="GO:0006412">
    <property type="term" value="P:translation"/>
    <property type="evidence" value="ECO:0007669"/>
    <property type="project" value="UniProtKB-KW"/>
</dbReference>
<dbReference type="OrthoDB" id="198619at2759"/>
<dbReference type="CDD" id="cd03713">
    <property type="entry name" value="EFG_mtEFG_C"/>
    <property type="match status" value="1"/>
</dbReference>
<evidence type="ECO:0000256" key="4">
    <source>
        <dbReference type="SAM" id="MobiDB-lite"/>
    </source>
</evidence>
<keyword evidence="2" id="KW-0648">Protein biosynthesis</keyword>
<dbReference type="SMART" id="SM00889">
    <property type="entry name" value="EFG_IV"/>
    <property type="match status" value="1"/>
</dbReference>
<dbReference type="SUPFAM" id="SSF54211">
    <property type="entry name" value="Ribosomal protein S5 domain 2-like"/>
    <property type="match status" value="1"/>
</dbReference>
<evidence type="ECO:0000256" key="3">
    <source>
        <dbReference type="ARBA" id="ARBA00023134"/>
    </source>
</evidence>
<keyword evidence="3" id="KW-0342">GTP-binding</keyword>
<feature type="domain" description="Elongation factor EFG" evidence="5">
    <location>
        <begin position="446"/>
        <end position="533"/>
    </location>
</feature>
<protein>
    <submittedName>
        <fullName evidence="7">1812_t:CDS:1</fullName>
    </submittedName>
</protein>
<dbReference type="Gene3D" id="3.30.230.10">
    <property type="match status" value="1"/>
</dbReference>
<dbReference type="InterPro" id="IPR020568">
    <property type="entry name" value="Ribosomal_Su5_D2-typ_SF"/>
</dbReference>
<comment type="caution">
    <text evidence="7">The sequence shown here is derived from an EMBL/GenBank/DDBJ whole genome shotgun (WGS) entry which is preliminary data.</text>
</comment>
<dbReference type="CDD" id="cd04088">
    <property type="entry name" value="EFG_mtEFG_II"/>
    <property type="match status" value="1"/>
</dbReference>
<dbReference type="FunFam" id="3.30.70.870:FF:000002">
    <property type="entry name" value="Translation elongation factor 2"/>
    <property type="match status" value="1"/>
</dbReference>
<name>A0A9W4SVV8_9GLOM</name>
<dbReference type="InterPro" id="IPR014721">
    <property type="entry name" value="Ribsml_uS5_D2-typ_fold_subgr"/>
</dbReference>
<dbReference type="SUPFAM" id="SSF54980">
    <property type="entry name" value="EF-G C-terminal domain-like"/>
    <property type="match status" value="2"/>
</dbReference>
<dbReference type="Gene3D" id="3.30.70.240">
    <property type="match status" value="1"/>
</dbReference>
<dbReference type="CDD" id="cd16262">
    <property type="entry name" value="EFG_III"/>
    <property type="match status" value="1"/>
</dbReference>
<dbReference type="InterPro" id="IPR035647">
    <property type="entry name" value="EFG_III/V"/>
</dbReference>
<evidence type="ECO:0000313" key="7">
    <source>
        <dbReference type="EMBL" id="CAI2181007.1"/>
    </source>
</evidence>
<dbReference type="SUPFAM" id="SSF50447">
    <property type="entry name" value="Translation proteins"/>
    <property type="match status" value="1"/>
</dbReference>
<dbReference type="GO" id="GO:0005525">
    <property type="term" value="F:GTP binding"/>
    <property type="evidence" value="ECO:0007669"/>
    <property type="project" value="UniProtKB-KW"/>
</dbReference>
<dbReference type="InterPro" id="IPR041095">
    <property type="entry name" value="EFG_II"/>
</dbReference>
<reference evidence="7" key="1">
    <citation type="submission" date="2022-08" db="EMBL/GenBank/DDBJ databases">
        <authorList>
            <person name="Kallberg Y."/>
            <person name="Tangrot J."/>
            <person name="Rosling A."/>
        </authorList>
    </citation>
    <scope>NUCLEOTIDE SEQUENCE</scope>
    <source>
        <strain evidence="7">Wild A</strain>
    </source>
</reference>
<feature type="compositionally biased region" description="Low complexity" evidence="4">
    <location>
        <begin position="683"/>
        <end position="697"/>
    </location>
</feature>
<dbReference type="Gene3D" id="3.30.70.870">
    <property type="entry name" value="Elongation Factor G (Translational Gtpase), domain 3"/>
    <property type="match status" value="1"/>
</dbReference>
<accession>A0A9W4SVV8</accession>
<keyword evidence="1" id="KW-0547">Nucleotide-binding</keyword>
<evidence type="ECO:0000256" key="2">
    <source>
        <dbReference type="ARBA" id="ARBA00022917"/>
    </source>
</evidence>
<sequence length="697" mass="79057">MDGVENEEKFADNLKSIREKLGVEPLPVQFPIGAGRELKGIVDIIEQKAYYYSQLGNKEKAKEEEYQIKGIPSQLVARTKKYRHELVEKIGKVIEQNEELLLKHLEGQELSAEEIKKLLRQATLTGEYFPVFCGSAYKHVGVKLLLDGVINYLPSPLDVGEIPTFSLLDRTKVGSVNCNSPLPYLALVFKIVFDDRNQRVTFIRVYAGKISAGSQIYNVNQGKEERVRSLVRMHADNKEKIGEVGAGDIAAIIGLEYAITGDTFGDKKNSLLLETIDFAEPVISQAIEPRTNKDKDKLRDALENLKIQDPSFKYRMDRETGQMIIAGMGELHLEVSVERLRKEYKLDLEITLEPNEKGKGFEFIDAKKGQDMSNKDAEEVKEGLQEVVSSGLLLNYPLLDVKATLLGGKRHEVDTQPGDFKSAAVLAFRGDGVAEKEKRIQELGVILLEPVMQIEVVVPKDYMGDILADLGSRRTVIENTEEKEGSAYISGKTPLKEILSYSTTLRQLTKGRGEYSMHLSRYQEVPKKKYQSRLKEHAEADLLENEEQRVKMIQFMSNEDYSLIDTTAHFYEEVKKLVGEEKGSHKKKKEIPLVNEYPFLIEDLCGRVEAAQKKLEQFEQNNNDNNEQQKQVLQIKNQELEQQLANQSLSEAEKQLKKQELAVNRKLLAEKEQELAKLRKQKPTNPTNTETGNNKLN</sequence>
<keyword evidence="8" id="KW-1185">Reference proteome</keyword>
<evidence type="ECO:0000256" key="1">
    <source>
        <dbReference type="ARBA" id="ARBA00022741"/>
    </source>
</evidence>